<keyword evidence="4 16" id="KW-0597">Phosphoprotein</keyword>
<evidence type="ECO:0000256" key="9">
    <source>
        <dbReference type="ARBA" id="ARBA00022989"/>
    </source>
</evidence>
<dbReference type="EMBL" id="JAGISH010000007">
    <property type="protein sequence ID" value="MBP0483522.1"/>
    <property type="molecule type" value="Genomic_DNA"/>
</dbReference>
<accession>A0A940MT52</accession>
<keyword evidence="10 16" id="KW-0520">NAD</keyword>
<dbReference type="InterPro" id="IPR007329">
    <property type="entry name" value="FMN-bd"/>
</dbReference>
<dbReference type="SMART" id="SM00900">
    <property type="entry name" value="FMN_bind"/>
    <property type="match status" value="1"/>
</dbReference>
<keyword evidence="3" id="KW-0997">Cell inner membrane</keyword>
<sequence>MDNRNPSDGTPGTRNPWRRLLALPNESRAKTVIVAFLVSAICAALVSGATVMLRPIQAANRAAEEQARIAALVRGIPGMAGLLEQSGGTLSTVVIDLASGRAADAVPPAALETALADPGNWTVLEPEQDIAGLGQRPDFVQIYLLRDEVGRVSLALLPLSGQGYGGRIDAILALEADLNTVAGIAVTRHSETPGLGGRIDEAAWQAGFAGTALRDPAGAVRFRVASGPAAGDYEVDGITGATRTGRGVTRMVRFWLGPEGYGPLLDAMARGEF</sequence>
<feature type="transmembrane region" description="Helical" evidence="16">
    <location>
        <begin position="32"/>
        <end position="53"/>
    </location>
</feature>
<comment type="subunit">
    <text evidence="16">Composed of six subunits; NqrA, NqrB, NqrC, NqrD, NqrE and NqrF.</text>
</comment>
<evidence type="ECO:0000256" key="5">
    <source>
        <dbReference type="ARBA" id="ARBA00022630"/>
    </source>
</evidence>
<feature type="modified residue" description="FMN phosphoryl threonine" evidence="16">
    <location>
        <position position="242"/>
    </location>
</feature>
<dbReference type="GO" id="GO:0005886">
    <property type="term" value="C:plasma membrane"/>
    <property type="evidence" value="ECO:0007669"/>
    <property type="project" value="UniProtKB-SubCell"/>
</dbReference>
<comment type="similarity">
    <text evidence="16">Belongs to the NqrC family.</text>
</comment>
<keyword evidence="19" id="KW-1185">Reference proteome</keyword>
<keyword evidence="14 16" id="KW-0472">Membrane</keyword>
<keyword evidence="11 16" id="KW-0915">Sodium</keyword>
<keyword evidence="15 16" id="KW-0739">Sodium transport</keyword>
<evidence type="ECO:0000256" key="7">
    <source>
        <dbReference type="ARBA" id="ARBA00022692"/>
    </source>
</evidence>
<dbReference type="GO" id="GO:0006814">
    <property type="term" value="P:sodium ion transport"/>
    <property type="evidence" value="ECO:0007669"/>
    <property type="project" value="UniProtKB-UniRule"/>
</dbReference>
<evidence type="ECO:0000256" key="1">
    <source>
        <dbReference type="ARBA" id="ARBA00022448"/>
    </source>
</evidence>
<comment type="subcellular location">
    <subcellularLocation>
        <location evidence="16">Cell membrane</location>
        <topology evidence="16">Single-pass membrane protein</topology>
    </subcellularLocation>
</comment>
<keyword evidence="2 16" id="KW-1003">Cell membrane</keyword>
<dbReference type="PANTHER" id="PTHR37838">
    <property type="entry name" value="NA(+)-TRANSLOCATING NADH-QUINONE REDUCTASE SUBUNIT C"/>
    <property type="match status" value="1"/>
</dbReference>
<evidence type="ECO:0000256" key="8">
    <source>
        <dbReference type="ARBA" id="ARBA00022967"/>
    </source>
</evidence>
<evidence type="ECO:0000256" key="15">
    <source>
        <dbReference type="ARBA" id="ARBA00023201"/>
    </source>
</evidence>
<dbReference type="InterPro" id="IPR010204">
    <property type="entry name" value="NqrC"/>
</dbReference>
<keyword evidence="7 16" id="KW-0812">Transmembrane</keyword>
<dbReference type="GO" id="GO:0016655">
    <property type="term" value="F:oxidoreductase activity, acting on NAD(P)H, quinone or similar compound as acceptor"/>
    <property type="evidence" value="ECO:0007669"/>
    <property type="project" value="UniProtKB-UniRule"/>
</dbReference>
<feature type="domain" description="FMN-binding" evidence="17">
    <location>
        <begin position="163"/>
        <end position="259"/>
    </location>
</feature>
<evidence type="ECO:0000256" key="11">
    <source>
        <dbReference type="ARBA" id="ARBA00023053"/>
    </source>
</evidence>
<evidence type="ECO:0000313" key="18">
    <source>
        <dbReference type="EMBL" id="MBP0483522.1"/>
    </source>
</evidence>
<keyword evidence="9 16" id="KW-1133">Transmembrane helix</keyword>
<name>A0A940MT52_9RHOB</name>
<evidence type="ECO:0000256" key="14">
    <source>
        <dbReference type="ARBA" id="ARBA00023136"/>
    </source>
</evidence>
<evidence type="ECO:0000313" key="19">
    <source>
        <dbReference type="Proteomes" id="UP000675940"/>
    </source>
</evidence>
<comment type="caution">
    <text evidence="18">The sequence shown here is derived from an EMBL/GenBank/DDBJ whole genome shotgun (WGS) entry which is preliminary data.</text>
</comment>
<keyword evidence="13 16" id="KW-0830">Ubiquinone</keyword>
<evidence type="ECO:0000256" key="3">
    <source>
        <dbReference type="ARBA" id="ARBA00022519"/>
    </source>
</evidence>
<evidence type="ECO:0000256" key="4">
    <source>
        <dbReference type="ARBA" id="ARBA00022553"/>
    </source>
</evidence>
<dbReference type="GO" id="GO:0010181">
    <property type="term" value="F:FMN binding"/>
    <property type="evidence" value="ECO:0007669"/>
    <property type="project" value="UniProtKB-UniRule"/>
</dbReference>
<evidence type="ECO:0000256" key="2">
    <source>
        <dbReference type="ARBA" id="ARBA00022475"/>
    </source>
</evidence>
<comment type="catalytic activity">
    <reaction evidence="16">
        <text>a ubiquinone + n Na(+)(in) + NADH + H(+) = a ubiquinol + n Na(+)(out) + NAD(+)</text>
        <dbReference type="Rhea" id="RHEA:47748"/>
        <dbReference type="Rhea" id="RHEA-COMP:9565"/>
        <dbReference type="Rhea" id="RHEA-COMP:9566"/>
        <dbReference type="ChEBI" id="CHEBI:15378"/>
        <dbReference type="ChEBI" id="CHEBI:16389"/>
        <dbReference type="ChEBI" id="CHEBI:17976"/>
        <dbReference type="ChEBI" id="CHEBI:29101"/>
        <dbReference type="ChEBI" id="CHEBI:57540"/>
        <dbReference type="ChEBI" id="CHEBI:57945"/>
        <dbReference type="EC" id="7.2.1.1"/>
    </reaction>
</comment>
<evidence type="ECO:0000256" key="13">
    <source>
        <dbReference type="ARBA" id="ARBA00023075"/>
    </source>
</evidence>
<dbReference type="PANTHER" id="PTHR37838:SF1">
    <property type="entry name" value="NA(+)-TRANSLOCATING NADH-QUINONE REDUCTASE SUBUNIT C"/>
    <property type="match status" value="1"/>
</dbReference>
<comment type="caution">
    <text evidence="16">Lacks conserved residue(s) required for the propagation of feature annotation.</text>
</comment>
<organism evidence="18 19">
    <name type="scientific">Sagittula salina</name>
    <dbReference type="NCBI Taxonomy" id="2820268"/>
    <lineage>
        <taxon>Bacteria</taxon>
        <taxon>Pseudomonadati</taxon>
        <taxon>Pseudomonadota</taxon>
        <taxon>Alphaproteobacteria</taxon>
        <taxon>Rhodobacterales</taxon>
        <taxon>Roseobacteraceae</taxon>
        <taxon>Sagittula</taxon>
    </lineage>
</organism>
<protein>
    <recommendedName>
        <fullName evidence="16">Na(+)-translocating NADH-quinone reductase subunit C</fullName>
        <shortName evidence="16">Na(+)-NQR subunit C</shortName>
        <shortName evidence="16">Na(+)-translocating NQR subunit C</shortName>
        <ecNumber evidence="16">7.2.1.1</ecNumber>
    </recommendedName>
    <alternativeName>
        <fullName evidence="16">NQR complex subunit C</fullName>
    </alternativeName>
    <alternativeName>
        <fullName evidence="16">NQR-1 subunit C</fullName>
    </alternativeName>
</protein>
<comment type="cofactor">
    <cofactor evidence="16">
        <name>FMN</name>
        <dbReference type="ChEBI" id="CHEBI:58210"/>
    </cofactor>
</comment>
<reference evidence="18" key="1">
    <citation type="submission" date="2021-03" db="EMBL/GenBank/DDBJ databases">
        <title>Sagittula salina sp. nov. strain M10.9X isolated from the marine waste.</title>
        <authorList>
            <person name="Satari L."/>
            <person name="Molina-Menor E."/>
            <person name="Vidal-Verdu A."/>
            <person name="Pascual J."/>
            <person name="Pereto J."/>
            <person name="Porcar M."/>
        </authorList>
    </citation>
    <scope>NUCLEOTIDE SEQUENCE</scope>
    <source>
        <strain evidence="18">M10.9X</strain>
    </source>
</reference>
<comment type="function">
    <text evidence="16">NQR complex catalyzes the reduction of ubiquinone-1 to ubiquinol by two successive reactions, coupled with the transport of Na(+) ions from the cytoplasm to the periplasm. NqrA to NqrE are probably involved in the second step, the conversion of ubisemiquinone to ubiquinol.</text>
</comment>
<keyword evidence="1 16" id="KW-0813">Transport</keyword>
<dbReference type="AlphaFoldDB" id="A0A940MT52"/>
<evidence type="ECO:0000256" key="16">
    <source>
        <dbReference type="HAMAP-Rule" id="MF_00427"/>
    </source>
</evidence>
<evidence type="ECO:0000256" key="12">
    <source>
        <dbReference type="ARBA" id="ARBA00023065"/>
    </source>
</evidence>
<gene>
    <name evidence="16" type="primary">nqrC</name>
    <name evidence="18" type="ORF">J5474_13605</name>
</gene>
<keyword evidence="8 16" id="KW-1278">Translocase</keyword>
<evidence type="ECO:0000256" key="10">
    <source>
        <dbReference type="ARBA" id="ARBA00023027"/>
    </source>
</evidence>
<evidence type="ECO:0000256" key="6">
    <source>
        <dbReference type="ARBA" id="ARBA00022643"/>
    </source>
</evidence>
<proteinExistence type="inferred from homology"/>
<dbReference type="HAMAP" id="MF_00427">
    <property type="entry name" value="NqrC"/>
    <property type="match status" value="1"/>
</dbReference>
<dbReference type="EC" id="7.2.1.1" evidence="16"/>
<keyword evidence="6 16" id="KW-0288">FMN</keyword>
<keyword evidence="5 16" id="KW-0285">Flavoprotein</keyword>
<keyword evidence="12 16" id="KW-0406">Ion transport</keyword>
<dbReference type="Pfam" id="PF04205">
    <property type="entry name" value="FMN_bind"/>
    <property type="match status" value="1"/>
</dbReference>
<dbReference type="Proteomes" id="UP000675940">
    <property type="component" value="Unassembled WGS sequence"/>
</dbReference>
<evidence type="ECO:0000259" key="17">
    <source>
        <dbReference type="SMART" id="SM00900"/>
    </source>
</evidence>
<dbReference type="RefSeq" id="WP_209361462.1">
    <property type="nucleotide sequence ID" value="NZ_JAGISH010000007.1"/>
</dbReference>